<gene>
    <name evidence="2" type="ORF">WA026_023043</name>
</gene>
<reference evidence="2 3" key="1">
    <citation type="submission" date="2023-03" db="EMBL/GenBank/DDBJ databases">
        <title>Genome insight into feeding habits of ladybird beetles.</title>
        <authorList>
            <person name="Li H.-S."/>
            <person name="Huang Y.-H."/>
            <person name="Pang H."/>
        </authorList>
    </citation>
    <scope>NUCLEOTIDE SEQUENCE [LARGE SCALE GENOMIC DNA]</scope>
    <source>
        <strain evidence="2">SYSU_2023b</strain>
        <tissue evidence="2">Whole body</tissue>
    </source>
</reference>
<evidence type="ECO:0000256" key="1">
    <source>
        <dbReference type="SAM" id="SignalP"/>
    </source>
</evidence>
<feature type="signal peptide" evidence="1">
    <location>
        <begin position="1"/>
        <end position="24"/>
    </location>
</feature>
<protein>
    <submittedName>
        <fullName evidence="2">Uncharacterized protein</fullName>
    </submittedName>
</protein>
<keyword evidence="1" id="KW-0732">Signal</keyword>
<dbReference type="AlphaFoldDB" id="A0AAW1VHQ0"/>
<evidence type="ECO:0000313" key="2">
    <source>
        <dbReference type="EMBL" id="KAK9892986.1"/>
    </source>
</evidence>
<sequence length="102" mass="11493">MFRVMFKIHTLIITGIILWCSVECGIWSIKSLVNDCFQYECVSNDTKNGTANEEKVCGLNGILYENMEALECANRCAGLFNHVITKKPLGFCSENPTALDFY</sequence>
<dbReference type="EMBL" id="JARQZJ010000142">
    <property type="protein sequence ID" value="KAK9892986.1"/>
    <property type="molecule type" value="Genomic_DNA"/>
</dbReference>
<comment type="caution">
    <text evidence="2">The sequence shown here is derived from an EMBL/GenBank/DDBJ whole genome shotgun (WGS) entry which is preliminary data.</text>
</comment>
<proteinExistence type="predicted"/>
<name>A0AAW1VHQ0_9CUCU</name>
<evidence type="ECO:0000313" key="3">
    <source>
        <dbReference type="Proteomes" id="UP001431783"/>
    </source>
</evidence>
<dbReference type="SUPFAM" id="SSF100895">
    <property type="entry name" value="Kazal-type serine protease inhibitors"/>
    <property type="match status" value="1"/>
</dbReference>
<organism evidence="2 3">
    <name type="scientific">Henosepilachna vigintioctopunctata</name>
    <dbReference type="NCBI Taxonomy" id="420089"/>
    <lineage>
        <taxon>Eukaryota</taxon>
        <taxon>Metazoa</taxon>
        <taxon>Ecdysozoa</taxon>
        <taxon>Arthropoda</taxon>
        <taxon>Hexapoda</taxon>
        <taxon>Insecta</taxon>
        <taxon>Pterygota</taxon>
        <taxon>Neoptera</taxon>
        <taxon>Endopterygota</taxon>
        <taxon>Coleoptera</taxon>
        <taxon>Polyphaga</taxon>
        <taxon>Cucujiformia</taxon>
        <taxon>Coccinelloidea</taxon>
        <taxon>Coccinellidae</taxon>
        <taxon>Epilachninae</taxon>
        <taxon>Epilachnini</taxon>
        <taxon>Henosepilachna</taxon>
    </lineage>
</organism>
<keyword evidence="3" id="KW-1185">Reference proteome</keyword>
<dbReference type="Proteomes" id="UP001431783">
    <property type="component" value="Unassembled WGS sequence"/>
</dbReference>
<dbReference type="InterPro" id="IPR036058">
    <property type="entry name" value="Kazal_dom_sf"/>
</dbReference>
<accession>A0AAW1VHQ0</accession>
<feature type="chain" id="PRO_5044002276" evidence="1">
    <location>
        <begin position="25"/>
        <end position="102"/>
    </location>
</feature>